<evidence type="ECO:0000256" key="3">
    <source>
        <dbReference type="ARBA" id="ARBA00022989"/>
    </source>
</evidence>
<feature type="transmembrane region" description="Helical" evidence="5">
    <location>
        <begin position="267"/>
        <end position="293"/>
    </location>
</feature>
<dbReference type="PANTHER" id="PTHR43471">
    <property type="entry name" value="ABC TRANSPORTER PERMEASE"/>
    <property type="match status" value="1"/>
</dbReference>
<keyword evidence="3 5" id="KW-1133">Transmembrane helix</keyword>
<name>A0A3M0A3L3_9GAMM</name>
<feature type="transmembrane region" description="Helical" evidence="5">
    <location>
        <begin position="176"/>
        <end position="200"/>
    </location>
</feature>
<dbReference type="OrthoDB" id="5486437at2"/>
<accession>A0A3M0A3L3</accession>
<feature type="transmembrane region" description="Helical" evidence="5">
    <location>
        <begin position="232"/>
        <end position="255"/>
    </location>
</feature>
<dbReference type="Proteomes" id="UP000267187">
    <property type="component" value="Unassembled WGS sequence"/>
</dbReference>
<feature type="domain" description="ABC-2 type transporter transmembrane" evidence="6">
    <location>
        <begin position="19"/>
        <end position="374"/>
    </location>
</feature>
<dbReference type="GO" id="GO:0140359">
    <property type="term" value="F:ABC-type transporter activity"/>
    <property type="evidence" value="ECO:0007669"/>
    <property type="project" value="InterPro"/>
</dbReference>
<dbReference type="AlphaFoldDB" id="A0A3M0A3L3"/>
<evidence type="ECO:0000313" key="7">
    <source>
        <dbReference type="EMBL" id="RMA79410.1"/>
    </source>
</evidence>
<protein>
    <submittedName>
        <fullName evidence="7">Sodium transport system permease protein</fullName>
    </submittedName>
</protein>
<evidence type="ECO:0000313" key="8">
    <source>
        <dbReference type="Proteomes" id="UP000267187"/>
    </source>
</evidence>
<evidence type="ECO:0000256" key="4">
    <source>
        <dbReference type="ARBA" id="ARBA00023136"/>
    </source>
</evidence>
<organism evidence="7 8">
    <name type="scientific">Umboniibacter marinipuniceus</name>
    <dbReference type="NCBI Taxonomy" id="569599"/>
    <lineage>
        <taxon>Bacteria</taxon>
        <taxon>Pseudomonadati</taxon>
        <taxon>Pseudomonadota</taxon>
        <taxon>Gammaproteobacteria</taxon>
        <taxon>Cellvibrionales</taxon>
        <taxon>Cellvibrionaceae</taxon>
        <taxon>Umboniibacter</taxon>
    </lineage>
</organism>
<evidence type="ECO:0000256" key="2">
    <source>
        <dbReference type="ARBA" id="ARBA00022692"/>
    </source>
</evidence>
<comment type="caution">
    <text evidence="7">The sequence shown here is derived from an EMBL/GenBank/DDBJ whole genome shotgun (WGS) entry which is preliminary data.</text>
</comment>
<dbReference type="GO" id="GO:0016020">
    <property type="term" value="C:membrane"/>
    <property type="evidence" value="ECO:0007669"/>
    <property type="project" value="UniProtKB-SubCell"/>
</dbReference>
<sequence length="387" mass="41808">MIQWFSAIKKEWLEAIRDKRSIAMALIIPIMMPAMMGGVIGFLIEKESSSSFDVAVVNSHLAPDMLPHLAGERMQIEALEPGNYNPEELLEEYDAVLIIDEDFSSDLIQFSPATSELWFNSSQSTSNGAARQLRAKLGALSRQLTQQRMTGFGVPTVAMRPIAIVSRDTAKPGSRAAIVLGSMPGMIIFAAFACALATAIDTTSGERERLSLEPLLVQPASTWLLMCSKWSVVTAFGWIGAALTAVLLSVVMSLLPLQELGISWQVSYSALAMVCFQLLPVAMFAGALMLLVALKAKSFKEAQTLLGILQIAPLVGLMAIDLSDKVIEQELLLIPFVSQQQIIKASFSADASFDLWAWGGVAITVALALGVLALASRSLNKPHRLLS</sequence>
<dbReference type="EMBL" id="REFJ01000004">
    <property type="protein sequence ID" value="RMA79410.1"/>
    <property type="molecule type" value="Genomic_DNA"/>
</dbReference>
<feature type="transmembrane region" description="Helical" evidence="5">
    <location>
        <begin position="355"/>
        <end position="375"/>
    </location>
</feature>
<feature type="transmembrane region" description="Helical" evidence="5">
    <location>
        <begin position="305"/>
        <end position="323"/>
    </location>
</feature>
<evidence type="ECO:0000256" key="5">
    <source>
        <dbReference type="SAM" id="Phobius"/>
    </source>
</evidence>
<evidence type="ECO:0000256" key="1">
    <source>
        <dbReference type="ARBA" id="ARBA00004141"/>
    </source>
</evidence>
<evidence type="ECO:0000259" key="6">
    <source>
        <dbReference type="Pfam" id="PF12698"/>
    </source>
</evidence>
<feature type="transmembrane region" description="Helical" evidence="5">
    <location>
        <begin position="21"/>
        <end position="44"/>
    </location>
</feature>
<dbReference type="PANTHER" id="PTHR43471:SF3">
    <property type="entry name" value="ABC TRANSPORTER PERMEASE PROTEIN NATB"/>
    <property type="match status" value="1"/>
</dbReference>
<dbReference type="InterPro" id="IPR013525">
    <property type="entry name" value="ABC2_TM"/>
</dbReference>
<reference evidence="7 8" key="1">
    <citation type="submission" date="2018-10" db="EMBL/GenBank/DDBJ databases">
        <title>Genomic Encyclopedia of Type Strains, Phase IV (KMG-IV): sequencing the most valuable type-strain genomes for metagenomic binning, comparative biology and taxonomic classification.</title>
        <authorList>
            <person name="Goeker M."/>
        </authorList>
    </citation>
    <scope>NUCLEOTIDE SEQUENCE [LARGE SCALE GENOMIC DNA]</scope>
    <source>
        <strain evidence="7 8">DSM 25080</strain>
    </source>
</reference>
<comment type="subcellular location">
    <subcellularLocation>
        <location evidence="1">Membrane</location>
        <topology evidence="1">Multi-pass membrane protein</topology>
    </subcellularLocation>
</comment>
<proteinExistence type="predicted"/>
<dbReference type="RefSeq" id="WP_121877166.1">
    <property type="nucleotide sequence ID" value="NZ_REFJ01000004.1"/>
</dbReference>
<keyword evidence="4 5" id="KW-0472">Membrane</keyword>
<keyword evidence="2 5" id="KW-0812">Transmembrane</keyword>
<gene>
    <name evidence="7" type="ORF">DFR27_1851</name>
</gene>
<dbReference type="Pfam" id="PF12698">
    <property type="entry name" value="ABC2_membrane_3"/>
    <property type="match status" value="1"/>
</dbReference>
<keyword evidence="8" id="KW-1185">Reference proteome</keyword>